<dbReference type="Proteomes" id="UP000000647">
    <property type="component" value="Chromosome"/>
</dbReference>
<proteinExistence type="predicted"/>
<dbReference type="EMBL" id="CP000544">
    <property type="protein sequence ID" value="ABM61554.1"/>
    <property type="molecule type" value="Genomic_DNA"/>
</dbReference>
<dbReference type="STRING" id="349124.Hhal_0776"/>
<evidence type="ECO:0008006" key="3">
    <source>
        <dbReference type="Google" id="ProtNLM"/>
    </source>
</evidence>
<accession>A1WV42</accession>
<dbReference type="OrthoDB" id="4611853at2"/>
<gene>
    <name evidence="1" type="ordered locus">Hhal_0776</name>
</gene>
<keyword evidence="2" id="KW-1185">Reference proteome</keyword>
<dbReference type="KEGG" id="hha:Hhal_0776"/>
<reference evidence="1 2" key="2">
    <citation type="journal article" date="2013" name="Stand. Genomic Sci.">
        <title>Complete genome sequence of Halorhodospira halophila SL1.</title>
        <authorList>
            <person name="Challacombe J.F."/>
            <person name="Majid S."/>
            <person name="Deole R."/>
            <person name="Brettin T.S."/>
            <person name="Bruce D."/>
            <person name="Delano S.F."/>
            <person name="Detter J.C."/>
            <person name="Gleasner C.D."/>
            <person name="Han C.S."/>
            <person name="Misra M."/>
            <person name="Reitenga K.G."/>
            <person name="Mikhailova N."/>
            <person name="Woyke T."/>
            <person name="Pitluck S."/>
            <person name="Nolan M."/>
            <person name="Land M.L."/>
            <person name="Saunders E."/>
            <person name="Tapia R."/>
            <person name="Lapidus A."/>
            <person name="Ivanova N."/>
            <person name="Hoff W.D."/>
        </authorList>
    </citation>
    <scope>NUCLEOTIDE SEQUENCE [LARGE SCALE GENOMIC DNA]</scope>
    <source>
        <strain evidence="2">DSM 244 / SL1</strain>
    </source>
</reference>
<dbReference type="HOGENOM" id="CLU_2601194_0_0_6"/>
<organism evidence="1 2">
    <name type="scientific">Halorhodospira halophila (strain DSM 244 / SL1)</name>
    <name type="common">Ectothiorhodospira halophila (strain DSM 244 / SL1)</name>
    <dbReference type="NCBI Taxonomy" id="349124"/>
    <lineage>
        <taxon>Bacteria</taxon>
        <taxon>Pseudomonadati</taxon>
        <taxon>Pseudomonadota</taxon>
        <taxon>Gammaproteobacteria</taxon>
        <taxon>Chromatiales</taxon>
        <taxon>Ectothiorhodospiraceae</taxon>
        <taxon>Halorhodospira</taxon>
    </lineage>
</organism>
<reference evidence="2" key="1">
    <citation type="submission" date="2006-12" db="EMBL/GenBank/DDBJ databases">
        <title>Complete sequence of Halorhodospira halophila SL1.</title>
        <authorList>
            <consortium name="US DOE Joint Genome Institute"/>
            <person name="Copeland A."/>
            <person name="Lucas S."/>
            <person name="Lapidus A."/>
            <person name="Barry K."/>
            <person name="Detter J.C."/>
            <person name="Glavina del Rio T."/>
            <person name="Hammon N."/>
            <person name="Israni S."/>
            <person name="Dalin E."/>
            <person name="Tice H."/>
            <person name="Pitluck S."/>
            <person name="Saunders E."/>
            <person name="Brettin T."/>
            <person name="Bruce D."/>
            <person name="Han C."/>
            <person name="Tapia R."/>
            <person name="Schmutz J."/>
            <person name="Larimer F."/>
            <person name="Land M."/>
            <person name="Hauser L."/>
            <person name="Kyrpides N."/>
            <person name="Mikhailova N."/>
            <person name="Hoff W."/>
            <person name="Richardson P."/>
        </authorList>
    </citation>
    <scope>NUCLEOTIDE SEQUENCE [LARGE SCALE GENOMIC DNA]</scope>
    <source>
        <strain evidence="2">DSM 244 / SL1</strain>
    </source>
</reference>
<protein>
    <recommendedName>
        <fullName evidence="3">Glycosyltransferase</fullName>
    </recommendedName>
</protein>
<name>A1WV42_HALHL</name>
<dbReference type="RefSeq" id="WP_011813577.1">
    <property type="nucleotide sequence ID" value="NC_008789.1"/>
</dbReference>
<evidence type="ECO:0000313" key="2">
    <source>
        <dbReference type="Proteomes" id="UP000000647"/>
    </source>
</evidence>
<evidence type="ECO:0000313" key="1">
    <source>
        <dbReference type="EMBL" id="ABM61554.1"/>
    </source>
</evidence>
<dbReference type="AlphaFoldDB" id="A1WV42"/>
<dbReference type="SUPFAM" id="SSF53756">
    <property type="entry name" value="UDP-Glycosyltransferase/glycogen phosphorylase"/>
    <property type="match status" value="1"/>
</dbReference>
<sequence length="79" mass="8395">MKVLFFIGSLTGGGAECVTVGLANYLVRNGHQASLVTMHNTDRDFYIPDDGVGRVCLNPAGESLGVDNLTAKMSGFRAF</sequence>